<evidence type="ECO:0000256" key="7">
    <source>
        <dbReference type="SAM" id="MobiDB-lite"/>
    </source>
</evidence>
<dbReference type="EC" id="2.7.11.1" evidence="1"/>
<dbReference type="InterPro" id="IPR000719">
    <property type="entry name" value="Prot_kinase_dom"/>
</dbReference>
<dbReference type="SUPFAM" id="SSF56112">
    <property type="entry name" value="Protein kinase-like (PK-like)"/>
    <property type="match status" value="1"/>
</dbReference>
<proteinExistence type="predicted"/>
<keyword evidence="6" id="KW-0067">ATP-binding</keyword>
<dbReference type="CDD" id="cd14014">
    <property type="entry name" value="STKc_PknB_like"/>
    <property type="match status" value="1"/>
</dbReference>
<evidence type="ECO:0000313" key="10">
    <source>
        <dbReference type="EMBL" id="GAA3562588.1"/>
    </source>
</evidence>
<comment type="caution">
    <text evidence="10">The sequence shown here is derived from an EMBL/GenBank/DDBJ whole genome shotgun (WGS) entry which is preliminary data.</text>
</comment>
<dbReference type="PROSITE" id="PS00108">
    <property type="entry name" value="PROTEIN_KINASE_ST"/>
    <property type="match status" value="1"/>
</dbReference>
<keyword evidence="3" id="KW-0808">Transferase</keyword>
<evidence type="ECO:0000313" key="11">
    <source>
        <dbReference type="Proteomes" id="UP001500689"/>
    </source>
</evidence>
<dbReference type="Pfam" id="PF00069">
    <property type="entry name" value="Pkinase"/>
    <property type="match status" value="1"/>
</dbReference>
<dbReference type="Proteomes" id="UP001500689">
    <property type="component" value="Unassembled WGS sequence"/>
</dbReference>
<dbReference type="PROSITE" id="PS50011">
    <property type="entry name" value="PROTEIN_KINASE_DOM"/>
    <property type="match status" value="1"/>
</dbReference>
<keyword evidence="2" id="KW-0723">Serine/threonine-protein kinase</keyword>
<feature type="compositionally biased region" description="Basic and acidic residues" evidence="7">
    <location>
        <begin position="679"/>
        <end position="689"/>
    </location>
</feature>
<dbReference type="PANTHER" id="PTHR43289:SF6">
    <property type="entry name" value="SERINE_THREONINE-PROTEIN KINASE NEKL-3"/>
    <property type="match status" value="1"/>
</dbReference>
<dbReference type="Gene3D" id="3.30.200.20">
    <property type="entry name" value="Phosphorylase Kinase, domain 1"/>
    <property type="match status" value="1"/>
</dbReference>
<dbReference type="PANTHER" id="PTHR43289">
    <property type="entry name" value="MITOGEN-ACTIVATED PROTEIN KINASE KINASE KINASE 20-RELATED"/>
    <property type="match status" value="1"/>
</dbReference>
<keyword evidence="4" id="KW-0547">Nucleotide-binding</keyword>
<organism evidence="10 11">
    <name type="scientific">Amycolatopsis ultiminotia</name>
    <dbReference type="NCBI Taxonomy" id="543629"/>
    <lineage>
        <taxon>Bacteria</taxon>
        <taxon>Bacillati</taxon>
        <taxon>Actinomycetota</taxon>
        <taxon>Actinomycetes</taxon>
        <taxon>Pseudonocardiales</taxon>
        <taxon>Pseudonocardiaceae</taxon>
        <taxon>Amycolatopsis</taxon>
    </lineage>
</organism>
<dbReference type="SMART" id="SM00220">
    <property type="entry name" value="S_TKc"/>
    <property type="match status" value="1"/>
</dbReference>
<dbReference type="EMBL" id="BAAAZN010000012">
    <property type="protein sequence ID" value="GAA3562588.1"/>
    <property type="molecule type" value="Genomic_DNA"/>
</dbReference>
<protein>
    <recommendedName>
        <fullName evidence="1">non-specific serine/threonine protein kinase</fullName>
        <ecNumber evidence="1">2.7.11.1</ecNumber>
    </recommendedName>
</protein>
<feature type="transmembrane region" description="Helical" evidence="8">
    <location>
        <begin position="275"/>
        <end position="295"/>
    </location>
</feature>
<keyword evidence="8" id="KW-1133">Transmembrane helix</keyword>
<evidence type="ECO:0000256" key="5">
    <source>
        <dbReference type="ARBA" id="ARBA00022777"/>
    </source>
</evidence>
<sequence length="744" mass="78464">MDEQTEAPTLDRPDITGRLPRYRLVRQLAATQMSEVFEAVDTGTGKAVALKVVGPQFLQVPGSRERFERESRIARDLVHPNVVRTLDAGLSADGTFGHLAMEYVRGTNLSRLLGTHRTLPFATTVTIGRGVAAALDAAHRSRLVHRDVKPGNILVEEHTGHPYLCDFGIARRLDRTKLTASGVFVGTVSYAAPEQRDGKPAGPAADVYSLACVLYECLSGAPPYHVALEHPGADVLGRALDPDPAARHPTCGALLDDLVAATAAAERTDRRRRRWLRAGIPAVAVVVVGLLVAWLSTGGLSGPDDATLARLPTALRDDCGTAGSPAAGATATITCHDATGRAATTAVYAEPKQAADAYAARLSPSGVTANHGDCASGSGAEHRYPATGPARGRVFCQVRDGQSTVVWTDDAARTVTTAEAPESEDAALRRAWAAWTAAPAFPTADEQALTQVAAGTACHRSAPAELGDYPGAVAGLTCTPRGAGAREVSYFRFADRPSLRTTFEGLVSTAKAPSGSGCPGAPFLGTTRFDWLSVDLGQVLCHPGPDGTVAIDWSIEAFGMIGHVTGTTADQTGAWWSDWHLAPLGRIVNEVNTHASPAFPNQAEKALLQHVPAASRLNCVRPSAGRQWQDLGAVAPVAAVACGRTSGAGLVVYYQLPDPATMNQVFNSSGDSTQACTDQPKDFSADRPYTRGGRTGRLACGTVDPGGERYLQWTDDQTGIEAFAHRGTEPFAMIDWWTHDAGPV</sequence>
<evidence type="ECO:0000259" key="9">
    <source>
        <dbReference type="PROSITE" id="PS50011"/>
    </source>
</evidence>
<keyword evidence="8" id="KW-0472">Membrane</keyword>
<evidence type="ECO:0000256" key="2">
    <source>
        <dbReference type="ARBA" id="ARBA00022527"/>
    </source>
</evidence>
<dbReference type="RefSeq" id="WP_344864430.1">
    <property type="nucleotide sequence ID" value="NZ_BAAAZN010000012.1"/>
</dbReference>
<evidence type="ECO:0000256" key="8">
    <source>
        <dbReference type="SAM" id="Phobius"/>
    </source>
</evidence>
<evidence type="ECO:0000256" key="3">
    <source>
        <dbReference type="ARBA" id="ARBA00022679"/>
    </source>
</evidence>
<reference evidence="11" key="1">
    <citation type="journal article" date="2019" name="Int. J. Syst. Evol. Microbiol.">
        <title>The Global Catalogue of Microorganisms (GCM) 10K type strain sequencing project: providing services to taxonomists for standard genome sequencing and annotation.</title>
        <authorList>
            <consortium name="The Broad Institute Genomics Platform"/>
            <consortium name="The Broad Institute Genome Sequencing Center for Infectious Disease"/>
            <person name="Wu L."/>
            <person name="Ma J."/>
        </authorList>
    </citation>
    <scope>NUCLEOTIDE SEQUENCE [LARGE SCALE GENOMIC DNA]</scope>
    <source>
        <strain evidence="11">JCM 16898</strain>
    </source>
</reference>
<keyword evidence="11" id="KW-1185">Reference proteome</keyword>
<dbReference type="InterPro" id="IPR011009">
    <property type="entry name" value="Kinase-like_dom_sf"/>
</dbReference>
<dbReference type="Gene3D" id="1.10.510.10">
    <property type="entry name" value="Transferase(Phosphotransferase) domain 1"/>
    <property type="match status" value="1"/>
</dbReference>
<dbReference type="InterPro" id="IPR008271">
    <property type="entry name" value="Ser/Thr_kinase_AS"/>
</dbReference>
<evidence type="ECO:0000256" key="4">
    <source>
        <dbReference type="ARBA" id="ARBA00022741"/>
    </source>
</evidence>
<keyword evidence="8" id="KW-0812">Transmembrane</keyword>
<feature type="domain" description="Protein kinase" evidence="9">
    <location>
        <begin position="22"/>
        <end position="283"/>
    </location>
</feature>
<feature type="region of interest" description="Disordered" evidence="7">
    <location>
        <begin position="671"/>
        <end position="690"/>
    </location>
</feature>
<evidence type="ECO:0000256" key="6">
    <source>
        <dbReference type="ARBA" id="ARBA00022840"/>
    </source>
</evidence>
<accession>A0ABP6X765</accession>
<gene>
    <name evidence="10" type="ORF">GCM10022222_52850</name>
</gene>
<name>A0ABP6X765_9PSEU</name>
<evidence type="ECO:0000256" key="1">
    <source>
        <dbReference type="ARBA" id="ARBA00012513"/>
    </source>
</evidence>
<keyword evidence="5" id="KW-0418">Kinase</keyword>